<accession>A0A6C0JVN3</accession>
<sequence>MSTVVNDPIDYTPLELRGKTYVVHNGRVHEVEGSARYGGLVRLYLASLPDPAVEEDLLASGRLDSLEGCIPAGDYEVPFGVYKGKTLDEIHSFDKHYIAWLGQLVYDSDIGIVETVRPMVVEVKSKMKKFMKCGQNTLEQKAWWIEFLDSQDLKGHTEKIREVADEIDQSGVDLKVYRSSTIRIALDHSETVYKARIYAVQKNLCIVCGAKVYHGGKSRYHKQCI</sequence>
<organism evidence="1">
    <name type="scientific">viral metagenome</name>
    <dbReference type="NCBI Taxonomy" id="1070528"/>
    <lineage>
        <taxon>unclassified sequences</taxon>
        <taxon>metagenomes</taxon>
        <taxon>organismal metagenomes</taxon>
    </lineage>
</organism>
<reference evidence="1" key="1">
    <citation type="journal article" date="2020" name="Nature">
        <title>Giant virus diversity and host interactions through global metagenomics.</title>
        <authorList>
            <person name="Schulz F."/>
            <person name="Roux S."/>
            <person name="Paez-Espino D."/>
            <person name="Jungbluth S."/>
            <person name="Walsh D.A."/>
            <person name="Denef V.J."/>
            <person name="McMahon K.D."/>
            <person name="Konstantinidis K.T."/>
            <person name="Eloe-Fadrosh E.A."/>
            <person name="Kyrpides N.C."/>
            <person name="Woyke T."/>
        </authorList>
    </citation>
    <scope>NUCLEOTIDE SEQUENCE</scope>
    <source>
        <strain evidence="1">GVMAG-S-1063924-116</strain>
    </source>
</reference>
<protein>
    <submittedName>
        <fullName evidence="1">Uncharacterized protein</fullName>
    </submittedName>
</protein>
<evidence type="ECO:0000313" key="1">
    <source>
        <dbReference type="EMBL" id="QHU08760.1"/>
    </source>
</evidence>
<name>A0A6C0JVN3_9ZZZZ</name>
<dbReference type="AlphaFoldDB" id="A0A6C0JVN3"/>
<dbReference type="EMBL" id="MN740698">
    <property type="protein sequence ID" value="QHU08760.1"/>
    <property type="molecule type" value="Genomic_DNA"/>
</dbReference>
<proteinExistence type="predicted"/>